<dbReference type="PANTHER" id="PTHR10887">
    <property type="entry name" value="DNA2/NAM7 HELICASE FAMILY"/>
    <property type="match status" value="1"/>
</dbReference>
<dbReference type="GO" id="GO:0004386">
    <property type="term" value="F:helicase activity"/>
    <property type="evidence" value="ECO:0007669"/>
    <property type="project" value="InterPro"/>
</dbReference>
<dbReference type="WBParaSite" id="GPUH_0002405401-mRNA-1">
    <property type="protein sequence ID" value="GPUH_0002405401-mRNA-1"/>
    <property type="gene ID" value="GPUH_0002405401"/>
</dbReference>
<evidence type="ECO:0000313" key="2">
    <source>
        <dbReference type="EMBL" id="VDN42287.1"/>
    </source>
</evidence>
<feature type="domain" description="DNA2/NAM7 helicase helicase" evidence="1">
    <location>
        <begin position="55"/>
        <end position="356"/>
    </location>
</feature>
<organism evidence="4">
    <name type="scientific">Gongylonema pulchrum</name>
    <dbReference type="NCBI Taxonomy" id="637853"/>
    <lineage>
        <taxon>Eukaryota</taxon>
        <taxon>Metazoa</taxon>
        <taxon>Ecdysozoa</taxon>
        <taxon>Nematoda</taxon>
        <taxon>Chromadorea</taxon>
        <taxon>Rhabditida</taxon>
        <taxon>Spirurina</taxon>
        <taxon>Spiruromorpha</taxon>
        <taxon>Spiruroidea</taxon>
        <taxon>Gongylonematidae</taxon>
        <taxon>Gongylonema</taxon>
    </lineage>
</organism>
<dbReference type="Gene3D" id="3.40.50.300">
    <property type="entry name" value="P-loop containing nucleotide triphosphate hydrolases"/>
    <property type="match status" value="1"/>
</dbReference>
<dbReference type="EMBL" id="UYRT01099801">
    <property type="protein sequence ID" value="VDN42287.1"/>
    <property type="molecule type" value="Genomic_DNA"/>
</dbReference>
<dbReference type="InterPro" id="IPR041677">
    <property type="entry name" value="DNA2/NAM7_AAA_11"/>
</dbReference>
<reference evidence="2 3" key="2">
    <citation type="submission" date="2018-11" db="EMBL/GenBank/DDBJ databases">
        <authorList>
            <consortium name="Pathogen Informatics"/>
        </authorList>
    </citation>
    <scope>NUCLEOTIDE SEQUENCE [LARGE SCALE GENOMIC DNA]</scope>
</reference>
<protein>
    <submittedName>
        <fullName evidence="4">AQR helicase</fullName>
    </submittedName>
</protein>
<dbReference type="AlphaFoldDB" id="A0A183EST3"/>
<dbReference type="CDD" id="cd17935">
    <property type="entry name" value="EEXXQc_AQR"/>
    <property type="match status" value="1"/>
</dbReference>
<dbReference type="GO" id="GO:0071013">
    <property type="term" value="C:catalytic step 2 spliceosome"/>
    <property type="evidence" value="ECO:0007669"/>
    <property type="project" value="TreeGrafter"/>
</dbReference>
<dbReference type="SUPFAM" id="SSF52540">
    <property type="entry name" value="P-loop containing nucleoside triphosphate hydrolases"/>
    <property type="match status" value="1"/>
</dbReference>
<sequence length="405" mass="46539">EPSHFRLTFKELEPQHGIEPSQRDASIVVEPHVLPCRGPYPHVEPRKNTIHFTPAQIEAIKSGMQPGLTMVVGPPGTGKTDVAVQIISNIYHNWPEQRTLIVTHSNQALNQLFEKIIALDVDERHLLRLGHGEEALETEKDFSRYGRVNYVLQKRLDLLKEVEKLQEALEVTGDVSYTCETAGHFFLYQVFARWERFESDVARSDKSPNPTASSVAEHFPFTKFFADVPAPLFKGVSFEEDWEIAQGCWRYIRGIFTQLEEFRSFELLRSGRDRTDYLLVKEAKIIAMTCTHAALRRKDLVEVGFRYDNILMEEAAQILEVETFIPLLLQDPQDGRNRLKRWIMIGDHHQLPPVVQNVAFQKYSNMEQSLFARFVRLGVPHVLLDRQGRARAEYVSALLYTAAAK</sequence>
<dbReference type="Pfam" id="PF13086">
    <property type="entry name" value="AAA_11"/>
    <property type="match status" value="1"/>
</dbReference>
<accession>A0A183EST3</accession>
<dbReference type="GO" id="GO:0003729">
    <property type="term" value="F:mRNA binding"/>
    <property type="evidence" value="ECO:0007669"/>
    <property type="project" value="TreeGrafter"/>
</dbReference>
<keyword evidence="3" id="KW-1185">Reference proteome</keyword>
<evidence type="ECO:0000313" key="3">
    <source>
        <dbReference type="Proteomes" id="UP000271098"/>
    </source>
</evidence>
<evidence type="ECO:0000313" key="4">
    <source>
        <dbReference type="WBParaSite" id="GPUH_0002405401-mRNA-1"/>
    </source>
</evidence>
<dbReference type="PANTHER" id="PTHR10887:SF5">
    <property type="entry name" value="RNA HELICASE AQUARIUS"/>
    <property type="match status" value="1"/>
</dbReference>
<gene>
    <name evidence="2" type="ORF">GPUH_LOCUS24024</name>
</gene>
<dbReference type="Proteomes" id="UP000271098">
    <property type="component" value="Unassembled WGS sequence"/>
</dbReference>
<name>A0A183EST3_9BILA</name>
<evidence type="ECO:0000259" key="1">
    <source>
        <dbReference type="Pfam" id="PF13086"/>
    </source>
</evidence>
<reference evidence="4" key="1">
    <citation type="submission" date="2016-06" db="UniProtKB">
        <authorList>
            <consortium name="WormBaseParasite"/>
        </authorList>
    </citation>
    <scope>IDENTIFICATION</scope>
</reference>
<dbReference type="OrthoDB" id="1879at2759"/>
<proteinExistence type="predicted"/>
<dbReference type="InterPro" id="IPR045055">
    <property type="entry name" value="DNA2/NAM7-like"/>
</dbReference>
<dbReference type="InterPro" id="IPR027417">
    <property type="entry name" value="P-loop_NTPase"/>
</dbReference>